<feature type="transmembrane region" description="Helical" evidence="8">
    <location>
        <begin position="12"/>
        <end position="31"/>
    </location>
</feature>
<comment type="subcellular location">
    <subcellularLocation>
        <location evidence="8">Cell membrane</location>
    </subcellularLocation>
    <subcellularLocation>
        <location evidence="1">Membrane</location>
    </subcellularLocation>
</comment>
<accession>A0A0W0WDQ6</accession>
<dbReference type="InterPro" id="IPR023214">
    <property type="entry name" value="HAD_sf"/>
</dbReference>
<keyword evidence="8" id="KW-0479">Metal-binding</keyword>
<evidence type="ECO:0000256" key="8">
    <source>
        <dbReference type="RuleBase" id="RU362081"/>
    </source>
</evidence>
<dbReference type="PRINTS" id="PR00119">
    <property type="entry name" value="CATATPASE"/>
</dbReference>
<dbReference type="GO" id="GO:0016463">
    <property type="term" value="F:P-type zinc transporter activity"/>
    <property type="evidence" value="ECO:0007669"/>
    <property type="project" value="UniProtKB-EC"/>
</dbReference>
<feature type="transmembrane region" description="Helical" evidence="8">
    <location>
        <begin position="558"/>
        <end position="582"/>
    </location>
</feature>
<dbReference type="PANTHER" id="PTHR48085:SF5">
    <property type="entry name" value="CADMIUM_ZINC-TRANSPORTING ATPASE HMA4-RELATED"/>
    <property type="match status" value="1"/>
</dbReference>
<dbReference type="PANTHER" id="PTHR48085">
    <property type="entry name" value="CADMIUM/ZINC-TRANSPORTING ATPASE HMA2-RELATED"/>
    <property type="match status" value="1"/>
</dbReference>
<dbReference type="Proteomes" id="UP000054908">
    <property type="component" value="Unassembled WGS sequence"/>
</dbReference>
<dbReference type="InterPro" id="IPR023298">
    <property type="entry name" value="ATPase_P-typ_TM_dom_sf"/>
</dbReference>
<gene>
    <name evidence="10" type="ORF">Lmac_0647</name>
</gene>
<dbReference type="InterPro" id="IPR051014">
    <property type="entry name" value="Cation_Transport_ATPase_IB"/>
</dbReference>
<dbReference type="Pfam" id="PF00702">
    <property type="entry name" value="Hydrolase"/>
    <property type="match status" value="1"/>
</dbReference>
<dbReference type="GO" id="GO:0046872">
    <property type="term" value="F:metal ion binding"/>
    <property type="evidence" value="ECO:0007669"/>
    <property type="project" value="UniProtKB-KW"/>
</dbReference>
<evidence type="ECO:0000259" key="9">
    <source>
        <dbReference type="Pfam" id="PF00122"/>
    </source>
</evidence>
<dbReference type="EMBL" id="LNYL01000016">
    <property type="protein sequence ID" value="KTD30463.1"/>
    <property type="molecule type" value="Genomic_DNA"/>
</dbReference>
<sequence>MSTTKQALKWQSYIALISLLAICLHFILGAFAPEIADIPLLFVIILGGIPLFFQILVKLFKGNLGADSLAAIALITGFILHEYLAATLIILMLASGQTLEIYARRKAASALLALASRMPSLAHRQNKGHLEDIPLSNIEIDDKIIIFPHETCPVDGVVTHGQGTMDESYLTGEPYLISKTPGAYVLSGAINGDAVLTVQATTLPSDSRYAAIVKVLGEAEQKRPTLRRLGDQIGAIFAPLALLFAFLSWYITKDALRFLAVLVIATPCPLLIAIPIVLISAISKAAKQAIIIKDPAILEQLPLCKTAIFDKTGTLTYGKPTLTEIVTVGDYTKQAILQYVASLEQYSKHPLANAILQAAQEQHLAFLNASNVSEKPGQGLIGTIQNHSVIITSRKKLLESNPSCKNKLPPALPGLECIILMNNQYAASLHFRDAPRLESKSFISHLGPFHQFKKIMLVSGDRQSEVSYLARLLNLTEVYASQSPEQKLMIVQQEIKKAPTVFMGDGINDAPALTAATVGIAFGQHSAITSEAAGAIIMESTLSKVDELIHLSLNTRKIAAQSAIGGMMLSILGMMFAAAGFVPPVMGAILQEIIDVVAIINALRLALGKQIKIDLPSEPVDSSSD</sequence>
<dbReference type="EC" id="7.2.2.12" evidence="6"/>
<dbReference type="SUPFAM" id="SSF81665">
    <property type="entry name" value="Calcium ATPase, transmembrane domain M"/>
    <property type="match status" value="1"/>
</dbReference>
<protein>
    <recommendedName>
        <fullName evidence="6">P-type Zn(2+) transporter</fullName>
        <ecNumber evidence="6">7.2.2.12</ecNumber>
    </recommendedName>
</protein>
<dbReference type="OrthoDB" id="9814270at2"/>
<feature type="transmembrane region" description="Helical" evidence="8">
    <location>
        <begin position="69"/>
        <end position="94"/>
    </location>
</feature>
<reference evidence="10 11" key="1">
    <citation type="submission" date="2015-11" db="EMBL/GenBank/DDBJ databases">
        <title>Genomic analysis of 38 Legionella species identifies large and diverse effector repertoires.</title>
        <authorList>
            <person name="Burstein D."/>
            <person name="Amaro F."/>
            <person name="Zusman T."/>
            <person name="Lifshitz Z."/>
            <person name="Cohen O."/>
            <person name="Gilbert J.A."/>
            <person name="Pupko T."/>
            <person name="Shuman H.A."/>
            <person name="Segal G."/>
        </authorList>
    </citation>
    <scope>NUCLEOTIDE SEQUENCE [LARGE SCALE GENOMIC DNA]</scope>
    <source>
        <strain evidence="10 11">PX-1-G2-E2</strain>
    </source>
</reference>
<dbReference type="PATRIC" id="fig|466.6.peg.699"/>
<name>A0A0W0WDQ6_9GAMM</name>
<keyword evidence="5 8" id="KW-0472">Membrane</keyword>
<keyword evidence="8" id="KW-0547">Nucleotide-binding</keyword>
<evidence type="ECO:0000256" key="6">
    <source>
        <dbReference type="ARBA" id="ARBA00039097"/>
    </source>
</evidence>
<keyword evidence="8" id="KW-1003">Cell membrane</keyword>
<evidence type="ECO:0000313" key="10">
    <source>
        <dbReference type="EMBL" id="KTD30463.1"/>
    </source>
</evidence>
<keyword evidence="3 8" id="KW-0812">Transmembrane</keyword>
<dbReference type="GO" id="GO:0016887">
    <property type="term" value="F:ATP hydrolysis activity"/>
    <property type="evidence" value="ECO:0007669"/>
    <property type="project" value="InterPro"/>
</dbReference>
<organism evidence="10 11">
    <name type="scientific">Legionella maceachernii</name>
    <dbReference type="NCBI Taxonomy" id="466"/>
    <lineage>
        <taxon>Bacteria</taxon>
        <taxon>Pseudomonadati</taxon>
        <taxon>Pseudomonadota</taxon>
        <taxon>Gammaproteobacteria</taxon>
        <taxon>Legionellales</taxon>
        <taxon>Legionellaceae</taxon>
        <taxon>Legionella</taxon>
    </lineage>
</organism>
<evidence type="ECO:0000256" key="7">
    <source>
        <dbReference type="ARBA" id="ARBA00047308"/>
    </source>
</evidence>
<dbReference type="GO" id="GO:0005524">
    <property type="term" value="F:ATP binding"/>
    <property type="evidence" value="ECO:0007669"/>
    <property type="project" value="UniProtKB-UniRule"/>
</dbReference>
<proteinExistence type="inferred from homology"/>
<dbReference type="InterPro" id="IPR008250">
    <property type="entry name" value="ATPase_P-typ_transduc_dom_A_sf"/>
</dbReference>
<dbReference type="NCBIfam" id="TIGR01525">
    <property type="entry name" value="ATPase-IB_hvy"/>
    <property type="match status" value="1"/>
</dbReference>
<evidence type="ECO:0000256" key="2">
    <source>
        <dbReference type="ARBA" id="ARBA00006024"/>
    </source>
</evidence>
<dbReference type="AlphaFoldDB" id="A0A0W0WDQ6"/>
<dbReference type="STRING" id="466.Lmac_0647"/>
<dbReference type="RefSeq" id="WP_078767325.1">
    <property type="nucleotide sequence ID" value="NZ_CAAAIB010000007.1"/>
</dbReference>
<dbReference type="InterPro" id="IPR036412">
    <property type="entry name" value="HAD-like_sf"/>
</dbReference>
<evidence type="ECO:0000256" key="5">
    <source>
        <dbReference type="ARBA" id="ARBA00023136"/>
    </source>
</evidence>
<feature type="transmembrane region" description="Helical" evidence="8">
    <location>
        <begin position="258"/>
        <end position="282"/>
    </location>
</feature>
<dbReference type="PROSITE" id="PS00154">
    <property type="entry name" value="ATPASE_E1_E2"/>
    <property type="match status" value="1"/>
</dbReference>
<comment type="caution">
    <text evidence="10">The sequence shown here is derived from an EMBL/GenBank/DDBJ whole genome shotgun (WGS) entry which is preliminary data.</text>
</comment>
<evidence type="ECO:0000256" key="1">
    <source>
        <dbReference type="ARBA" id="ARBA00004370"/>
    </source>
</evidence>
<dbReference type="SUPFAM" id="SSF81653">
    <property type="entry name" value="Calcium ATPase, transduction domain A"/>
    <property type="match status" value="1"/>
</dbReference>
<dbReference type="GO" id="GO:0015086">
    <property type="term" value="F:cadmium ion transmembrane transporter activity"/>
    <property type="evidence" value="ECO:0007669"/>
    <property type="project" value="TreeGrafter"/>
</dbReference>
<dbReference type="InterPro" id="IPR027256">
    <property type="entry name" value="P-typ_ATPase_IB"/>
</dbReference>
<keyword evidence="11" id="KW-1185">Reference proteome</keyword>
<dbReference type="GO" id="GO:0005886">
    <property type="term" value="C:plasma membrane"/>
    <property type="evidence" value="ECO:0007669"/>
    <property type="project" value="UniProtKB-SubCell"/>
</dbReference>
<dbReference type="InterPro" id="IPR023299">
    <property type="entry name" value="ATPase_P-typ_cyto_dom_N"/>
</dbReference>
<dbReference type="InterPro" id="IPR018303">
    <property type="entry name" value="ATPase_P-typ_P_site"/>
</dbReference>
<feature type="domain" description="P-type ATPase A" evidence="9">
    <location>
        <begin position="118"/>
        <end position="215"/>
    </location>
</feature>
<dbReference type="Gene3D" id="3.40.1110.10">
    <property type="entry name" value="Calcium-transporting ATPase, cytoplasmic domain N"/>
    <property type="match status" value="1"/>
</dbReference>
<dbReference type="InterPro" id="IPR059000">
    <property type="entry name" value="ATPase_P-type_domA"/>
</dbReference>
<evidence type="ECO:0000256" key="3">
    <source>
        <dbReference type="ARBA" id="ARBA00022692"/>
    </source>
</evidence>
<keyword evidence="4 8" id="KW-1133">Transmembrane helix</keyword>
<comment type="catalytic activity">
    <reaction evidence="7">
        <text>Zn(2+)(in) + ATP + H2O = Zn(2+)(out) + ADP + phosphate + H(+)</text>
        <dbReference type="Rhea" id="RHEA:20621"/>
        <dbReference type="ChEBI" id="CHEBI:15377"/>
        <dbReference type="ChEBI" id="CHEBI:15378"/>
        <dbReference type="ChEBI" id="CHEBI:29105"/>
        <dbReference type="ChEBI" id="CHEBI:30616"/>
        <dbReference type="ChEBI" id="CHEBI:43474"/>
        <dbReference type="ChEBI" id="CHEBI:456216"/>
        <dbReference type="EC" id="7.2.2.12"/>
    </reaction>
</comment>
<dbReference type="Gene3D" id="3.40.50.1000">
    <property type="entry name" value="HAD superfamily/HAD-like"/>
    <property type="match status" value="1"/>
</dbReference>
<dbReference type="Pfam" id="PF00122">
    <property type="entry name" value="E1-E2_ATPase"/>
    <property type="match status" value="1"/>
</dbReference>
<evidence type="ECO:0000313" key="11">
    <source>
        <dbReference type="Proteomes" id="UP000054908"/>
    </source>
</evidence>
<feature type="transmembrane region" description="Helical" evidence="8">
    <location>
        <begin position="233"/>
        <end position="252"/>
    </location>
</feature>
<keyword evidence="8" id="KW-0067">ATP-binding</keyword>
<comment type="similarity">
    <text evidence="2 8">Belongs to the cation transport ATPase (P-type) (TC 3.A.3) family. Type IB subfamily.</text>
</comment>
<evidence type="ECO:0000256" key="4">
    <source>
        <dbReference type="ARBA" id="ARBA00022989"/>
    </source>
</evidence>
<dbReference type="InterPro" id="IPR001757">
    <property type="entry name" value="P_typ_ATPase"/>
</dbReference>
<feature type="transmembrane region" description="Helical" evidence="8">
    <location>
        <begin position="38"/>
        <end position="57"/>
    </location>
</feature>
<dbReference type="SUPFAM" id="SSF56784">
    <property type="entry name" value="HAD-like"/>
    <property type="match status" value="1"/>
</dbReference>
<dbReference type="NCBIfam" id="TIGR01494">
    <property type="entry name" value="ATPase_P-type"/>
    <property type="match status" value="1"/>
</dbReference>
<dbReference type="Gene3D" id="2.70.150.10">
    <property type="entry name" value="Calcium-transporting ATPase, cytoplasmic transduction domain A"/>
    <property type="match status" value="1"/>
</dbReference>